<comment type="caution">
    <text evidence="1">The sequence shown here is derived from an EMBL/GenBank/DDBJ whole genome shotgun (WGS) entry which is preliminary data.</text>
</comment>
<sequence>MIDNHERHYYARNTQVEVTCALRSPMTHVQCGHAYNPVAKQQQWAGRNTRVMVAAMGLLATLRLRSPRLETQSKRGSPNSITNMAPSIVPLIGSIGRSLLASLLGASDTVSGKHKVLSLEAKTSILEATSKDEKNNDVTARFGIPQTSLSTILNPKDSIIVSLKKGTSGQRKRVKAVTFEDADKAMFK</sequence>
<dbReference type="EMBL" id="CM023484">
    <property type="protein sequence ID" value="KAH6933572.1"/>
    <property type="molecule type" value="Genomic_DNA"/>
</dbReference>
<reference evidence="1" key="1">
    <citation type="submission" date="2020-05" db="EMBL/GenBank/DDBJ databases">
        <title>Large-scale comparative analyses of tick genomes elucidate their genetic diversity and vector capacities.</title>
        <authorList>
            <person name="Jia N."/>
            <person name="Wang J."/>
            <person name="Shi W."/>
            <person name="Du L."/>
            <person name="Sun Y."/>
            <person name="Zhan W."/>
            <person name="Jiang J."/>
            <person name="Wang Q."/>
            <person name="Zhang B."/>
            <person name="Ji P."/>
            <person name="Sakyi L.B."/>
            <person name="Cui X."/>
            <person name="Yuan T."/>
            <person name="Jiang B."/>
            <person name="Yang W."/>
            <person name="Lam T.T.-Y."/>
            <person name="Chang Q."/>
            <person name="Ding S."/>
            <person name="Wang X."/>
            <person name="Zhu J."/>
            <person name="Ruan X."/>
            <person name="Zhao L."/>
            <person name="Wei J."/>
            <person name="Que T."/>
            <person name="Du C."/>
            <person name="Cheng J."/>
            <person name="Dai P."/>
            <person name="Han X."/>
            <person name="Huang E."/>
            <person name="Gao Y."/>
            <person name="Liu J."/>
            <person name="Shao H."/>
            <person name="Ye R."/>
            <person name="Li L."/>
            <person name="Wei W."/>
            <person name="Wang X."/>
            <person name="Wang C."/>
            <person name="Yang T."/>
            <person name="Huo Q."/>
            <person name="Li W."/>
            <person name="Guo W."/>
            <person name="Chen H."/>
            <person name="Zhou L."/>
            <person name="Ni X."/>
            <person name="Tian J."/>
            <person name="Zhou Y."/>
            <person name="Sheng Y."/>
            <person name="Liu T."/>
            <person name="Pan Y."/>
            <person name="Xia L."/>
            <person name="Li J."/>
            <person name="Zhao F."/>
            <person name="Cao W."/>
        </authorList>
    </citation>
    <scope>NUCLEOTIDE SEQUENCE</scope>
    <source>
        <strain evidence="1">Hyas-2018</strain>
    </source>
</reference>
<accession>A0ACB7SEG2</accession>
<proteinExistence type="predicted"/>
<organism evidence="1 2">
    <name type="scientific">Hyalomma asiaticum</name>
    <name type="common">Tick</name>
    <dbReference type="NCBI Taxonomy" id="266040"/>
    <lineage>
        <taxon>Eukaryota</taxon>
        <taxon>Metazoa</taxon>
        <taxon>Ecdysozoa</taxon>
        <taxon>Arthropoda</taxon>
        <taxon>Chelicerata</taxon>
        <taxon>Arachnida</taxon>
        <taxon>Acari</taxon>
        <taxon>Parasitiformes</taxon>
        <taxon>Ixodida</taxon>
        <taxon>Ixodoidea</taxon>
        <taxon>Ixodidae</taxon>
        <taxon>Hyalomminae</taxon>
        <taxon>Hyalomma</taxon>
    </lineage>
</organism>
<keyword evidence="2" id="KW-1185">Reference proteome</keyword>
<evidence type="ECO:0000313" key="1">
    <source>
        <dbReference type="EMBL" id="KAH6933572.1"/>
    </source>
</evidence>
<evidence type="ECO:0000313" key="2">
    <source>
        <dbReference type="Proteomes" id="UP000821845"/>
    </source>
</evidence>
<gene>
    <name evidence="1" type="ORF">HPB50_016344</name>
</gene>
<name>A0ACB7SEG2_HYAAI</name>
<dbReference type="Proteomes" id="UP000821845">
    <property type="component" value="Chromosome 4"/>
</dbReference>
<protein>
    <submittedName>
        <fullName evidence="1">Uncharacterized protein</fullName>
    </submittedName>
</protein>